<protein>
    <submittedName>
        <fullName evidence="1">Branched-chain amino acid transport system II carrier protein</fullName>
    </submittedName>
</protein>
<evidence type="ECO:0000313" key="1">
    <source>
        <dbReference type="EMBL" id="PDX62048.1"/>
    </source>
</evidence>
<dbReference type="EMBL" id="NMTR01000006">
    <property type="protein sequence ID" value="PDX62048.1"/>
    <property type="molecule type" value="Genomic_DNA"/>
</dbReference>
<name>A0ACC9D2G5_9FIRM</name>
<evidence type="ECO:0000313" key="2">
    <source>
        <dbReference type="Proteomes" id="UP000220959"/>
    </source>
</evidence>
<sequence length="423" mass="43442">MQQKLSGRNLLLVGFTLFSMFFGAGNLIFPPHLGAQAGANLWPAFAGLAVSAIGLPIAGVVAVARAGGLDKLASRVHPLFAPVFTVLVYLSIGPCLAIPRTASTSFQMLVPLVGGGAGLQLIYSVLFFTAAFCVALHPDKLTDLLGRILCPCLIGLIVVLFAGCLAHPLTAHYAAPSAEYVSLPAAQGILYGYQTMDTLAGLNFGAVIALNIRARGITEGPAVERGTIRAGFIAGGLLLAVYVMLGHAGAQTGAVHPGLATGAEVLTALAQDLFGRAGLVLVAAIFVIACFNTCVGLIACVGQYFHQLLPRIPYPAIAAFFAAASMLISNLGLAGIIRLSTPVLNAIYPAAIVLITLSFVPGLERRRAVYPLCVGCTAVQSIAAALPLGPLSTLANALPLAGLGFGWVLPAAAGFIIGILLKK</sequence>
<reference evidence="1 2" key="1">
    <citation type="journal article" date="2017" name="Front. Microbiol.">
        <title>New Insights into the Diversity of the Genus Faecalibacterium.</title>
        <authorList>
            <person name="Benevides L."/>
            <person name="Burman S."/>
            <person name="Martin R."/>
            <person name="Robert V."/>
            <person name="Thomas M."/>
            <person name="Miquel S."/>
            <person name="Chain F."/>
            <person name="Sokol H."/>
            <person name="Bermudez-Humaran L.G."/>
            <person name="Morrison M."/>
            <person name="Langella P."/>
            <person name="Azevedo V.A."/>
            <person name="Chatel J.M."/>
            <person name="Soares S."/>
        </authorList>
    </citation>
    <scope>NUCLEOTIDE SEQUENCE [LARGE SCALE GENOMIC DNA]</scope>
    <source>
        <strain evidence="2">CNCM I-4541</strain>
    </source>
</reference>
<organism evidence="1 2">
    <name type="scientific">Faecalibacterium langellae</name>
    <dbReference type="NCBI Taxonomy" id="3435293"/>
    <lineage>
        <taxon>Bacteria</taxon>
        <taxon>Bacillati</taxon>
        <taxon>Bacillota</taxon>
        <taxon>Clostridia</taxon>
        <taxon>Eubacteriales</taxon>
        <taxon>Oscillospiraceae</taxon>
        <taxon>Faecalibacterium</taxon>
    </lineage>
</organism>
<gene>
    <name evidence="1" type="primary">brnQ</name>
    <name evidence="1" type="ORF">CGS49_03085</name>
</gene>
<keyword evidence="2" id="KW-1185">Reference proteome</keyword>
<accession>A0ACC9D2G5</accession>
<comment type="caution">
    <text evidence="1">The sequence shown here is derived from an EMBL/GenBank/DDBJ whole genome shotgun (WGS) entry which is preliminary data.</text>
</comment>
<proteinExistence type="predicted"/>
<dbReference type="Proteomes" id="UP000220959">
    <property type="component" value="Unassembled WGS sequence"/>
</dbReference>